<dbReference type="RefSeq" id="WP_068913897.1">
    <property type="nucleotide sequence ID" value="NZ_MBEW02000039.1"/>
</dbReference>
<gene>
    <name evidence="1" type="ORF">BBG48_010060</name>
</gene>
<sequence length="157" mass="18339">MIRFGDDAGIIDTYPFLIKAIEGLYNEISFIISLPLKGEKGIVNDTGNSCLDGILNKCVPVYPDENNSYEIIFKNYVLHMTRNESYTFWDEYEIRHGKYLILFERSRLLDNISSYVDCNLINDMCKKECKHYGIYCQNHIIDVITTTEPIIKKYNKK</sequence>
<protein>
    <submittedName>
        <fullName evidence="1">Uncharacterized protein</fullName>
    </submittedName>
</protein>
<comment type="caution">
    <text evidence="1">The sequence shown here is derived from an EMBL/GenBank/DDBJ whole genome shotgun (WGS) entry which is preliminary data.</text>
</comment>
<evidence type="ECO:0000313" key="1">
    <source>
        <dbReference type="EMBL" id="RDY20431.1"/>
    </source>
</evidence>
<name>A0A371IIX3_9FIRM</name>
<dbReference type="Proteomes" id="UP000093352">
    <property type="component" value="Unassembled WGS sequence"/>
</dbReference>
<dbReference type="STRING" id="1871336.BBG48_04590"/>
<organism evidence="1 2">
    <name type="scientific">Criibacterium bergeronii</name>
    <dbReference type="NCBI Taxonomy" id="1871336"/>
    <lineage>
        <taxon>Bacteria</taxon>
        <taxon>Bacillati</taxon>
        <taxon>Bacillota</taxon>
        <taxon>Clostridia</taxon>
        <taxon>Peptostreptococcales</taxon>
        <taxon>Filifactoraceae</taxon>
        <taxon>Criibacterium</taxon>
    </lineage>
</organism>
<proteinExistence type="predicted"/>
<keyword evidence="2" id="KW-1185">Reference proteome</keyword>
<accession>A0A371IIX3</accession>
<reference evidence="1 2" key="1">
    <citation type="journal article" date="2016" name="Genome Announc.">
        <title>Draft Genome Sequence of Criibacterium bergeronii gen. nov., sp. nov., Strain CCRI-22567T, Isolated from a Vaginal Sample from a Woman with Bacterial Vaginosis.</title>
        <authorList>
            <person name="Maheux A.F."/>
            <person name="Berube E."/>
            <person name="Boudreau D.K."/>
            <person name="Raymond F."/>
            <person name="Corbeil J."/>
            <person name="Roy P.H."/>
            <person name="Boissinot M."/>
            <person name="Omar R.F."/>
        </authorList>
    </citation>
    <scope>NUCLEOTIDE SEQUENCE [LARGE SCALE GENOMIC DNA]</scope>
    <source>
        <strain evidence="1 2">CCRI-22567</strain>
    </source>
</reference>
<dbReference type="AlphaFoldDB" id="A0A371IIX3"/>
<evidence type="ECO:0000313" key="2">
    <source>
        <dbReference type="Proteomes" id="UP000093352"/>
    </source>
</evidence>
<dbReference type="EMBL" id="MBEW02000039">
    <property type="protein sequence ID" value="RDY20431.1"/>
    <property type="molecule type" value="Genomic_DNA"/>
</dbReference>